<dbReference type="InterPro" id="IPR000222">
    <property type="entry name" value="PP2C_BS"/>
</dbReference>
<gene>
    <name evidence="2" type="ORF">OSTQU699_LOCUS6660</name>
</gene>
<evidence type="ECO:0008006" key="4">
    <source>
        <dbReference type="Google" id="ProtNLM"/>
    </source>
</evidence>
<organism evidence="2 3">
    <name type="scientific">Ostreobium quekettii</name>
    <dbReference type="NCBI Taxonomy" id="121088"/>
    <lineage>
        <taxon>Eukaryota</taxon>
        <taxon>Viridiplantae</taxon>
        <taxon>Chlorophyta</taxon>
        <taxon>core chlorophytes</taxon>
        <taxon>Ulvophyceae</taxon>
        <taxon>TCBD clade</taxon>
        <taxon>Bryopsidales</taxon>
        <taxon>Ostreobineae</taxon>
        <taxon>Ostreobiaceae</taxon>
        <taxon>Ostreobium</taxon>
    </lineage>
</organism>
<comment type="caution">
    <text evidence="2">The sequence shown here is derived from an EMBL/GenBank/DDBJ whole genome shotgun (WGS) entry which is preliminary data.</text>
</comment>
<name>A0A8S1JCD6_9CHLO</name>
<dbReference type="Proteomes" id="UP000708148">
    <property type="component" value="Unassembled WGS sequence"/>
</dbReference>
<evidence type="ECO:0000313" key="3">
    <source>
        <dbReference type="Proteomes" id="UP000708148"/>
    </source>
</evidence>
<dbReference type="PROSITE" id="PS01032">
    <property type="entry name" value="PPM_1"/>
    <property type="match status" value="1"/>
</dbReference>
<reference evidence="2" key="1">
    <citation type="submission" date="2020-12" db="EMBL/GenBank/DDBJ databases">
        <authorList>
            <person name="Iha C."/>
        </authorList>
    </citation>
    <scope>NUCLEOTIDE SEQUENCE</scope>
</reference>
<proteinExistence type="predicted"/>
<keyword evidence="3" id="KW-1185">Reference proteome</keyword>
<dbReference type="EMBL" id="CAJHUC010001490">
    <property type="protein sequence ID" value="CAD7701301.1"/>
    <property type="molecule type" value="Genomic_DNA"/>
</dbReference>
<dbReference type="AlphaFoldDB" id="A0A8S1JCD6"/>
<accession>A0A8S1JCD6</accession>
<dbReference type="Gene3D" id="3.60.40.10">
    <property type="entry name" value="PPM-type phosphatase domain"/>
    <property type="match status" value="1"/>
</dbReference>
<dbReference type="OrthoDB" id="575442at2759"/>
<dbReference type="InterPro" id="IPR036457">
    <property type="entry name" value="PPM-type-like_dom_sf"/>
</dbReference>
<evidence type="ECO:0000313" key="2">
    <source>
        <dbReference type="EMBL" id="CAD7701301.1"/>
    </source>
</evidence>
<protein>
    <recommendedName>
        <fullName evidence="4">PPM-type phosphatase domain-containing protein</fullName>
    </recommendedName>
</protein>
<feature type="region of interest" description="Disordered" evidence="1">
    <location>
        <begin position="1"/>
        <end position="34"/>
    </location>
</feature>
<evidence type="ECO:0000256" key="1">
    <source>
        <dbReference type="SAM" id="MobiDB-lite"/>
    </source>
</evidence>
<feature type="non-terminal residue" evidence="2">
    <location>
        <position position="99"/>
    </location>
</feature>
<dbReference type="GO" id="GO:0043169">
    <property type="term" value="F:cation binding"/>
    <property type="evidence" value="ECO:0007669"/>
    <property type="project" value="InterPro"/>
</dbReference>
<sequence>MACFDAGSERGDRRAIPRSKAPQRSPSAHPRHSVRQALLTEEDLVVAEEGLAVGGGGPDWSLYCLCDGHGGDVAAGYVKCNLWTVLEALLPEEDDSGRQ</sequence>
<dbReference type="SUPFAM" id="SSF81606">
    <property type="entry name" value="PP2C-like"/>
    <property type="match status" value="1"/>
</dbReference>